<evidence type="ECO:0000259" key="14">
    <source>
        <dbReference type="Pfam" id="PF22666"/>
    </source>
</evidence>
<dbReference type="InterPro" id="IPR006102">
    <property type="entry name" value="Ig-like_GH2"/>
</dbReference>
<proteinExistence type="inferred from homology"/>
<evidence type="ECO:0000256" key="1">
    <source>
        <dbReference type="ARBA" id="ARBA00000829"/>
    </source>
</evidence>
<protein>
    <recommendedName>
        <fullName evidence="6">Beta-mannosidase A</fullName>
        <ecNumber evidence="5">3.2.1.25</ecNumber>
    </recommendedName>
    <alternativeName>
        <fullName evidence="11">Mannanase A</fullName>
    </alternativeName>
</protein>
<dbReference type="Proteomes" id="UP001287356">
    <property type="component" value="Unassembled WGS sequence"/>
</dbReference>
<dbReference type="InterPro" id="IPR036156">
    <property type="entry name" value="Beta-gal/glucu_dom_sf"/>
</dbReference>
<evidence type="ECO:0000256" key="8">
    <source>
        <dbReference type="ARBA" id="ARBA00022801"/>
    </source>
</evidence>
<dbReference type="Pfam" id="PF22666">
    <property type="entry name" value="Glyco_hydro_2_N2"/>
    <property type="match status" value="1"/>
</dbReference>
<evidence type="ECO:0000256" key="3">
    <source>
        <dbReference type="ARBA" id="ARBA00007483"/>
    </source>
</evidence>
<evidence type="ECO:0000256" key="7">
    <source>
        <dbReference type="ARBA" id="ARBA00022525"/>
    </source>
</evidence>
<dbReference type="SUPFAM" id="SSF49785">
    <property type="entry name" value="Galactose-binding domain-like"/>
    <property type="match status" value="1"/>
</dbReference>
<evidence type="ECO:0000313" key="15">
    <source>
        <dbReference type="EMBL" id="KAK3374247.1"/>
    </source>
</evidence>
<evidence type="ECO:0000256" key="5">
    <source>
        <dbReference type="ARBA" id="ARBA00012754"/>
    </source>
</evidence>
<evidence type="ECO:0000259" key="13">
    <source>
        <dbReference type="Pfam" id="PF17753"/>
    </source>
</evidence>
<dbReference type="InterPro" id="IPR050887">
    <property type="entry name" value="Beta-mannosidase_GH2"/>
</dbReference>
<dbReference type="SUPFAM" id="SSF49303">
    <property type="entry name" value="beta-Galactosidase/glucuronidase domain"/>
    <property type="match status" value="1"/>
</dbReference>
<dbReference type="InterPro" id="IPR017853">
    <property type="entry name" value="GH"/>
</dbReference>
<keyword evidence="16" id="KW-1185">Reference proteome</keyword>
<reference evidence="15" key="2">
    <citation type="submission" date="2023-06" db="EMBL/GenBank/DDBJ databases">
        <authorList>
            <consortium name="Lawrence Berkeley National Laboratory"/>
            <person name="Haridas S."/>
            <person name="Hensen N."/>
            <person name="Bonometti L."/>
            <person name="Westerberg I."/>
            <person name="Brannstrom I.O."/>
            <person name="Guillou S."/>
            <person name="Cros-Aarteil S."/>
            <person name="Calhoun S."/>
            <person name="Kuo A."/>
            <person name="Mondo S."/>
            <person name="Pangilinan J."/>
            <person name="Riley R."/>
            <person name="Labutti K."/>
            <person name="Andreopoulos B."/>
            <person name="Lipzen A."/>
            <person name="Chen C."/>
            <person name="Yanf M."/>
            <person name="Daum C."/>
            <person name="Ng V."/>
            <person name="Clum A."/>
            <person name="Steindorff A."/>
            <person name="Ohm R."/>
            <person name="Martin F."/>
            <person name="Silar P."/>
            <person name="Natvig D."/>
            <person name="Lalanne C."/>
            <person name="Gautier V."/>
            <person name="Ament-Velasquez S.L."/>
            <person name="Kruys A."/>
            <person name="Hutchinson M.I."/>
            <person name="Powell A.J."/>
            <person name="Barry K."/>
            <person name="Miller A.N."/>
            <person name="Grigoriev I.V."/>
            <person name="Debuchy R."/>
            <person name="Gladieux P."/>
            <person name="Thoren M.H."/>
            <person name="Johannesson H."/>
        </authorList>
    </citation>
    <scope>NUCLEOTIDE SEQUENCE</scope>
    <source>
        <strain evidence="15">CBS 958.72</strain>
    </source>
</reference>
<dbReference type="Pfam" id="PF00703">
    <property type="entry name" value="Glyco_hydro_2"/>
    <property type="match status" value="1"/>
</dbReference>
<dbReference type="PANTHER" id="PTHR43730">
    <property type="entry name" value="BETA-MANNOSIDASE"/>
    <property type="match status" value="1"/>
</dbReference>
<dbReference type="GO" id="GO:0006516">
    <property type="term" value="P:glycoprotein catabolic process"/>
    <property type="evidence" value="ECO:0007669"/>
    <property type="project" value="TreeGrafter"/>
</dbReference>
<dbReference type="InterPro" id="IPR041625">
    <property type="entry name" value="Beta-mannosidase_Ig"/>
</dbReference>
<evidence type="ECO:0000256" key="6">
    <source>
        <dbReference type="ARBA" id="ARBA00021795"/>
    </source>
</evidence>
<dbReference type="Gene3D" id="2.60.120.260">
    <property type="entry name" value="Galactose-binding domain-like"/>
    <property type="match status" value="1"/>
</dbReference>
<dbReference type="GO" id="GO:0004567">
    <property type="term" value="F:beta-mannosidase activity"/>
    <property type="evidence" value="ECO:0007669"/>
    <property type="project" value="UniProtKB-EC"/>
</dbReference>
<gene>
    <name evidence="15" type="ORF">B0T24DRAFT_577187</name>
</gene>
<dbReference type="InterPro" id="IPR013783">
    <property type="entry name" value="Ig-like_fold"/>
</dbReference>
<accession>A0AAE0N815</accession>
<dbReference type="GO" id="GO:0005576">
    <property type="term" value="C:extracellular region"/>
    <property type="evidence" value="ECO:0007669"/>
    <property type="project" value="UniProtKB-SubCell"/>
</dbReference>
<keyword evidence="7" id="KW-0964">Secreted</keyword>
<keyword evidence="9" id="KW-0325">Glycoprotein</keyword>
<name>A0AAE0N815_9PEZI</name>
<evidence type="ECO:0000256" key="4">
    <source>
        <dbReference type="ARBA" id="ARBA00011738"/>
    </source>
</evidence>
<keyword evidence="8 15" id="KW-0378">Hydrolase</keyword>
<reference evidence="15" key="1">
    <citation type="journal article" date="2023" name="Mol. Phylogenet. Evol.">
        <title>Genome-scale phylogeny and comparative genomics of the fungal order Sordariales.</title>
        <authorList>
            <person name="Hensen N."/>
            <person name="Bonometti L."/>
            <person name="Westerberg I."/>
            <person name="Brannstrom I.O."/>
            <person name="Guillou S."/>
            <person name="Cros-Aarteil S."/>
            <person name="Calhoun S."/>
            <person name="Haridas S."/>
            <person name="Kuo A."/>
            <person name="Mondo S."/>
            <person name="Pangilinan J."/>
            <person name="Riley R."/>
            <person name="LaButti K."/>
            <person name="Andreopoulos B."/>
            <person name="Lipzen A."/>
            <person name="Chen C."/>
            <person name="Yan M."/>
            <person name="Daum C."/>
            <person name="Ng V."/>
            <person name="Clum A."/>
            <person name="Steindorff A."/>
            <person name="Ohm R.A."/>
            <person name="Martin F."/>
            <person name="Silar P."/>
            <person name="Natvig D.O."/>
            <person name="Lalanne C."/>
            <person name="Gautier V."/>
            <person name="Ament-Velasquez S.L."/>
            <person name="Kruys A."/>
            <person name="Hutchinson M.I."/>
            <person name="Powell A.J."/>
            <person name="Barry K."/>
            <person name="Miller A.N."/>
            <person name="Grigoriev I.V."/>
            <person name="Debuchy R."/>
            <person name="Gladieux P."/>
            <person name="Hiltunen Thoren M."/>
            <person name="Johannesson H."/>
        </authorList>
    </citation>
    <scope>NUCLEOTIDE SEQUENCE</scope>
    <source>
        <strain evidence="15">CBS 958.72</strain>
    </source>
</reference>
<dbReference type="SUPFAM" id="SSF51445">
    <property type="entry name" value="(Trans)glycosidases"/>
    <property type="match status" value="1"/>
</dbReference>
<dbReference type="EMBL" id="JAULSN010000004">
    <property type="protein sequence ID" value="KAK3374247.1"/>
    <property type="molecule type" value="Genomic_DNA"/>
</dbReference>
<evidence type="ECO:0000259" key="12">
    <source>
        <dbReference type="Pfam" id="PF00703"/>
    </source>
</evidence>
<dbReference type="GO" id="GO:0005975">
    <property type="term" value="P:carbohydrate metabolic process"/>
    <property type="evidence" value="ECO:0007669"/>
    <property type="project" value="InterPro"/>
</dbReference>
<evidence type="ECO:0000256" key="9">
    <source>
        <dbReference type="ARBA" id="ARBA00023180"/>
    </source>
</evidence>
<evidence type="ECO:0000256" key="10">
    <source>
        <dbReference type="ARBA" id="ARBA00023295"/>
    </source>
</evidence>
<comment type="subcellular location">
    <subcellularLocation>
        <location evidence="2">Secreted</location>
    </subcellularLocation>
</comment>
<evidence type="ECO:0000313" key="16">
    <source>
        <dbReference type="Proteomes" id="UP001287356"/>
    </source>
</evidence>
<dbReference type="Gene3D" id="2.60.40.10">
    <property type="entry name" value="Immunoglobulins"/>
    <property type="match status" value="3"/>
</dbReference>
<evidence type="ECO:0000256" key="2">
    <source>
        <dbReference type="ARBA" id="ARBA00004613"/>
    </source>
</evidence>
<sequence>MNFGPVIRLVAVALFAFFGVVFGAGSSVLDLSAQRWTLSSLPLNISVRGRVPSHVHLDLFEERVIGDPYYGLNDFNLRWIVWNDWNYTTKISGLKTANTFLLFNGLDTFSNISLCGQHVAVTDNQFRQYFFNVTDILTSCNNNNNSTSRPELNVLFPSVPVTANGIASQPGQETWPQYVQILFEFANRHFVRKEQSDFGWDWGPGFVPTGIWQKAWLVSLEPGEVHIRNTLLDVYRLGQLPNLPPDQTQNWVLNASVDVLNVVPAGSFLNYTIADAATEEIVSAGSLSNTTNSGDVIGGTIVLDQAAYKLWWPAGLGEQNLYTVTIDIVSPSNKILASVSKRTGFRTILLDMAEVTDDEIDQGIAPGSHWNFEINGNPFYVKGSNFIPPDAFWPRVTPAKIKQLFAAAVDGNQNMLRVWASGAYSPDFMYDLADEMGLLLWSEFEFGDALYPIAPDFLENCRLEANYQVRRINHHPSLALWAGGNELENLELGILVNYTAEDQFERYRDEYEMLFLETLLPAVFGNSHSITYMPSSTNNGATLNFSSPIPVKERYFNLTSGSIYGNTDYYNYVASQAFNLSAYPVGRLSTEFGFHSMPSVASWRNVLPDDELRFNSTTVMLRNHHPPARGLNTTNLFNSSIGQGEMTIAVQQYYPAPNKTDAVGNFSAWSWSTQVFQADFYRSQIQFYRVGSGQPNRQLGSLYWQLEDIWQAPTWAGIEYEGRWKVLHNVAKDIYQPVVLAPLWNVTSGLLQVYAVSDLWTEVTGTATISWVDWSGNVLPGIATEGNNQPGAASGVNNASNALLVATLTATGTPVNTNATKTYTHTSYWTPTPLSSAALVDPGLAVNYDRVRDQFVVTAKTGTSVWTWLSASLDDDVVVNFDVNAFLLPKGHAKRVNYTVLSGGTEGWRERVTVLSMWNNTLAS</sequence>
<dbReference type="AlphaFoldDB" id="A0AAE0N815"/>
<dbReference type="EC" id="3.2.1.25" evidence="5"/>
<dbReference type="FunFam" id="3.20.20.80:FF:000084">
    <property type="entry name" value="Beta-mannosidase A"/>
    <property type="match status" value="1"/>
</dbReference>
<organism evidence="15 16">
    <name type="scientific">Lasiosphaeria ovina</name>
    <dbReference type="NCBI Taxonomy" id="92902"/>
    <lineage>
        <taxon>Eukaryota</taxon>
        <taxon>Fungi</taxon>
        <taxon>Dikarya</taxon>
        <taxon>Ascomycota</taxon>
        <taxon>Pezizomycotina</taxon>
        <taxon>Sordariomycetes</taxon>
        <taxon>Sordariomycetidae</taxon>
        <taxon>Sordariales</taxon>
        <taxon>Lasiosphaeriaceae</taxon>
        <taxon>Lasiosphaeria</taxon>
    </lineage>
</organism>
<dbReference type="PANTHER" id="PTHR43730:SF5">
    <property type="entry name" value="BETA-MANNOSIDASE A"/>
    <property type="match status" value="1"/>
</dbReference>
<feature type="domain" description="Beta-mannosidase Ig-fold" evidence="13">
    <location>
        <begin position="839"/>
        <end position="920"/>
    </location>
</feature>
<dbReference type="InterPro" id="IPR054593">
    <property type="entry name" value="Beta-mannosidase-like_N2"/>
</dbReference>
<feature type="domain" description="Glycoside hydrolase family 2 immunoglobulin-like beta-sandwich" evidence="12">
    <location>
        <begin position="270"/>
        <end position="346"/>
    </location>
</feature>
<dbReference type="Gene3D" id="3.20.20.80">
    <property type="entry name" value="Glycosidases"/>
    <property type="match status" value="1"/>
</dbReference>
<comment type="catalytic activity">
    <reaction evidence="1">
        <text>Hydrolysis of terminal, non-reducing beta-D-mannose residues in beta-D-mannosides.</text>
        <dbReference type="EC" id="3.2.1.25"/>
    </reaction>
</comment>
<dbReference type="InterPro" id="IPR008979">
    <property type="entry name" value="Galactose-bd-like_sf"/>
</dbReference>
<comment type="subunit">
    <text evidence="4">Homodimer.</text>
</comment>
<dbReference type="Pfam" id="PF17753">
    <property type="entry name" value="Ig_mannosidase"/>
    <property type="match status" value="1"/>
</dbReference>
<comment type="similarity">
    <text evidence="3">Belongs to the glycosyl hydrolase 2 family. Beta-mannosidase A subfamily.</text>
</comment>
<feature type="domain" description="Beta-mannosidase-like galactose-binding" evidence="14">
    <location>
        <begin position="36"/>
        <end position="213"/>
    </location>
</feature>
<keyword evidence="10" id="KW-0326">Glycosidase</keyword>
<evidence type="ECO:0000256" key="11">
    <source>
        <dbReference type="ARBA" id="ARBA00031061"/>
    </source>
</evidence>
<comment type="caution">
    <text evidence="15">The sequence shown here is derived from an EMBL/GenBank/DDBJ whole genome shotgun (WGS) entry which is preliminary data.</text>
</comment>